<feature type="region of interest" description="Disordered" evidence="1">
    <location>
        <begin position="29"/>
        <end position="93"/>
    </location>
</feature>
<name>A0A2I0V839_9ASPA</name>
<evidence type="ECO:0000313" key="3">
    <source>
        <dbReference type="EMBL" id="PKU59572.1"/>
    </source>
</evidence>
<keyword evidence="2" id="KW-0732">Signal</keyword>
<feature type="signal peptide" evidence="2">
    <location>
        <begin position="1"/>
        <end position="29"/>
    </location>
</feature>
<evidence type="ECO:0000256" key="2">
    <source>
        <dbReference type="SAM" id="SignalP"/>
    </source>
</evidence>
<protein>
    <submittedName>
        <fullName evidence="3">Uncharacterized protein</fullName>
    </submittedName>
</protein>
<reference evidence="3 4" key="1">
    <citation type="journal article" date="2016" name="Sci. Rep.">
        <title>The Dendrobium catenatum Lindl. genome sequence provides insights into polysaccharide synthase, floral development and adaptive evolution.</title>
        <authorList>
            <person name="Zhang G.Q."/>
            <person name="Xu Q."/>
            <person name="Bian C."/>
            <person name="Tsai W.C."/>
            <person name="Yeh C.M."/>
            <person name="Liu K.W."/>
            <person name="Yoshida K."/>
            <person name="Zhang L.S."/>
            <person name="Chang S.B."/>
            <person name="Chen F."/>
            <person name="Shi Y."/>
            <person name="Su Y.Y."/>
            <person name="Zhang Y.Q."/>
            <person name="Chen L.J."/>
            <person name="Yin Y."/>
            <person name="Lin M."/>
            <person name="Huang H."/>
            <person name="Deng H."/>
            <person name="Wang Z.W."/>
            <person name="Zhu S.L."/>
            <person name="Zhao X."/>
            <person name="Deng C."/>
            <person name="Niu S.C."/>
            <person name="Huang J."/>
            <person name="Wang M."/>
            <person name="Liu G.H."/>
            <person name="Yang H.J."/>
            <person name="Xiao X.J."/>
            <person name="Hsiao Y.Y."/>
            <person name="Wu W.L."/>
            <person name="Chen Y.Y."/>
            <person name="Mitsuda N."/>
            <person name="Ohme-Takagi M."/>
            <person name="Luo Y.B."/>
            <person name="Van de Peer Y."/>
            <person name="Liu Z.J."/>
        </authorList>
    </citation>
    <scope>NUCLEOTIDE SEQUENCE [LARGE SCALE GENOMIC DNA]</scope>
    <source>
        <tissue evidence="3">The whole plant</tissue>
    </source>
</reference>
<evidence type="ECO:0000256" key="1">
    <source>
        <dbReference type="SAM" id="MobiDB-lite"/>
    </source>
</evidence>
<accession>A0A2I0V839</accession>
<feature type="compositionally biased region" description="Acidic residues" evidence="1">
    <location>
        <begin position="29"/>
        <end position="42"/>
    </location>
</feature>
<sequence>MKTAIAKAAVAIHPVVIIVAALGAGGCVSDDELPAGGEEEPDGVGSDGDRAGTEGDGVGGFAEGAGAWGEGAGECRDGEGDGDEALFDGGGRGAGPPGLGASFCANAVEAMIKRNRARIGMWEAILTLC</sequence>
<proteinExistence type="predicted"/>
<dbReference type="PROSITE" id="PS51257">
    <property type="entry name" value="PROKAR_LIPOPROTEIN"/>
    <property type="match status" value="1"/>
</dbReference>
<dbReference type="Proteomes" id="UP000233837">
    <property type="component" value="Unassembled WGS sequence"/>
</dbReference>
<keyword evidence="4" id="KW-1185">Reference proteome</keyword>
<evidence type="ECO:0000313" key="4">
    <source>
        <dbReference type="Proteomes" id="UP000233837"/>
    </source>
</evidence>
<feature type="chain" id="PRO_5014180845" evidence="2">
    <location>
        <begin position="30"/>
        <end position="129"/>
    </location>
</feature>
<gene>
    <name evidence="3" type="ORF">MA16_Dca029022</name>
</gene>
<reference evidence="3 4" key="2">
    <citation type="journal article" date="2017" name="Nature">
        <title>The Apostasia genome and the evolution of orchids.</title>
        <authorList>
            <person name="Zhang G.Q."/>
            <person name="Liu K.W."/>
            <person name="Li Z."/>
            <person name="Lohaus R."/>
            <person name="Hsiao Y.Y."/>
            <person name="Niu S.C."/>
            <person name="Wang J.Y."/>
            <person name="Lin Y.C."/>
            <person name="Xu Q."/>
            <person name="Chen L.J."/>
            <person name="Yoshida K."/>
            <person name="Fujiwara S."/>
            <person name="Wang Z.W."/>
            <person name="Zhang Y.Q."/>
            <person name="Mitsuda N."/>
            <person name="Wang M."/>
            <person name="Liu G.H."/>
            <person name="Pecoraro L."/>
            <person name="Huang H.X."/>
            <person name="Xiao X.J."/>
            <person name="Lin M."/>
            <person name="Wu X.Y."/>
            <person name="Wu W.L."/>
            <person name="Chen Y.Y."/>
            <person name="Chang S.B."/>
            <person name="Sakamoto S."/>
            <person name="Ohme-Takagi M."/>
            <person name="Yagi M."/>
            <person name="Zeng S.J."/>
            <person name="Shen C.Y."/>
            <person name="Yeh C.M."/>
            <person name="Luo Y.B."/>
            <person name="Tsai W.C."/>
            <person name="Van de Peer Y."/>
            <person name="Liu Z.J."/>
        </authorList>
    </citation>
    <scope>NUCLEOTIDE SEQUENCE [LARGE SCALE GENOMIC DNA]</scope>
    <source>
        <tissue evidence="3">The whole plant</tissue>
    </source>
</reference>
<dbReference type="EMBL" id="KZ505430">
    <property type="protein sequence ID" value="PKU59572.1"/>
    <property type="molecule type" value="Genomic_DNA"/>
</dbReference>
<dbReference type="AlphaFoldDB" id="A0A2I0V839"/>
<organism evidence="3 4">
    <name type="scientific">Dendrobium catenatum</name>
    <dbReference type="NCBI Taxonomy" id="906689"/>
    <lineage>
        <taxon>Eukaryota</taxon>
        <taxon>Viridiplantae</taxon>
        <taxon>Streptophyta</taxon>
        <taxon>Embryophyta</taxon>
        <taxon>Tracheophyta</taxon>
        <taxon>Spermatophyta</taxon>
        <taxon>Magnoliopsida</taxon>
        <taxon>Liliopsida</taxon>
        <taxon>Asparagales</taxon>
        <taxon>Orchidaceae</taxon>
        <taxon>Epidendroideae</taxon>
        <taxon>Malaxideae</taxon>
        <taxon>Dendrobiinae</taxon>
        <taxon>Dendrobium</taxon>
    </lineage>
</organism>
<feature type="compositionally biased region" description="Gly residues" evidence="1">
    <location>
        <begin position="54"/>
        <end position="72"/>
    </location>
</feature>